<sequence length="481" mass="53380">MSGRQTLHSGKEFSTFDLAVGRAIALPIDFDVGHCLQQRLDDLDSTGFRDEPDEDVTPFPSLTFATPVAAPAPSTSSLPAPPLTSLSSKERSKVKSRLRRDKARTEARLTSTTPLLKAVNLKRIDEAKTSALELDLDASALPHSKPAWIGSRSVAEDPKFSPPHEPHDLDTGLSGLLYTQAEVDALSGTENFMYINWLGRLTIPILDRHQHIIALLGGTPRDTVGWQTVTDGASQLLLDCVPRIRLTEERMHHRRAQEPFPAIARGVSHGGGQTELGELRNNIANTQLTDELLVHEYFCRLAGFANILFAMWAPLLFAFYQAQIALLDEWKPSIRWNFAGSVFAACTFNFGPRVITAAQLDFANLAWGWCAITALGKFDPDIGGHLILWDLRLVVRFPPGSTILLPSAIIRHSNVPIRAHEHRCSFTQYTAGGLFRWVRNGFKTDEAFHLTASVAEKAEREAESKGRWERGMKMFSVIDEL</sequence>
<dbReference type="AlphaFoldDB" id="A0AAD6ZT36"/>
<accession>A0AAD6ZT36</accession>
<name>A0AAD6ZT36_9AGAR</name>
<dbReference type="Gene3D" id="3.60.130.30">
    <property type="match status" value="1"/>
</dbReference>
<reference evidence="2" key="1">
    <citation type="submission" date="2023-03" db="EMBL/GenBank/DDBJ databases">
        <title>Massive genome expansion in bonnet fungi (Mycena s.s.) driven by repeated elements and novel gene families across ecological guilds.</title>
        <authorList>
            <consortium name="Lawrence Berkeley National Laboratory"/>
            <person name="Harder C.B."/>
            <person name="Miyauchi S."/>
            <person name="Viragh M."/>
            <person name="Kuo A."/>
            <person name="Thoen E."/>
            <person name="Andreopoulos B."/>
            <person name="Lu D."/>
            <person name="Skrede I."/>
            <person name="Drula E."/>
            <person name="Henrissat B."/>
            <person name="Morin E."/>
            <person name="Kohler A."/>
            <person name="Barry K."/>
            <person name="LaButti K."/>
            <person name="Morin E."/>
            <person name="Salamov A."/>
            <person name="Lipzen A."/>
            <person name="Mereny Z."/>
            <person name="Hegedus B."/>
            <person name="Baldrian P."/>
            <person name="Stursova M."/>
            <person name="Weitz H."/>
            <person name="Taylor A."/>
            <person name="Grigoriev I.V."/>
            <person name="Nagy L.G."/>
            <person name="Martin F."/>
            <person name="Kauserud H."/>
        </authorList>
    </citation>
    <scope>NUCLEOTIDE SEQUENCE</scope>
    <source>
        <strain evidence="2">CBHHK002</strain>
    </source>
</reference>
<evidence type="ECO:0000313" key="3">
    <source>
        <dbReference type="Proteomes" id="UP001218218"/>
    </source>
</evidence>
<comment type="caution">
    <text evidence="2">The sequence shown here is derived from an EMBL/GenBank/DDBJ whole genome shotgun (WGS) entry which is preliminary data.</text>
</comment>
<proteinExistence type="predicted"/>
<organism evidence="2 3">
    <name type="scientific">Mycena albidolilacea</name>
    <dbReference type="NCBI Taxonomy" id="1033008"/>
    <lineage>
        <taxon>Eukaryota</taxon>
        <taxon>Fungi</taxon>
        <taxon>Dikarya</taxon>
        <taxon>Basidiomycota</taxon>
        <taxon>Agaricomycotina</taxon>
        <taxon>Agaricomycetes</taxon>
        <taxon>Agaricomycetidae</taxon>
        <taxon>Agaricales</taxon>
        <taxon>Marasmiineae</taxon>
        <taxon>Mycenaceae</taxon>
        <taxon>Mycena</taxon>
    </lineage>
</organism>
<feature type="compositionally biased region" description="Low complexity" evidence="1">
    <location>
        <begin position="67"/>
        <end position="87"/>
    </location>
</feature>
<gene>
    <name evidence="2" type="ORF">DFH08DRAFT_964581</name>
</gene>
<keyword evidence="3" id="KW-1185">Reference proteome</keyword>
<feature type="region of interest" description="Disordered" evidence="1">
    <location>
        <begin position="67"/>
        <end position="106"/>
    </location>
</feature>
<evidence type="ECO:0000256" key="1">
    <source>
        <dbReference type="SAM" id="MobiDB-lite"/>
    </source>
</evidence>
<evidence type="ECO:0000313" key="2">
    <source>
        <dbReference type="EMBL" id="KAJ7337610.1"/>
    </source>
</evidence>
<dbReference type="Proteomes" id="UP001218218">
    <property type="component" value="Unassembled WGS sequence"/>
</dbReference>
<protein>
    <submittedName>
        <fullName evidence="2">Uncharacterized protein</fullName>
    </submittedName>
</protein>
<dbReference type="EMBL" id="JARIHO010000029">
    <property type="protein sequence ID" value="KAJ7337610.1"/>
    <property type="molecule type" value="Genomic_DNA"/>
</dbReference>